<proteinExistence type="inferred from homology"/>
<dbReference type="CDD" id="cd01851">
    <property type="entry name" value="GBP"/>
    <property type="match status" value="1"/>
</dbReference>
<evidence type="ECO:0000256" key="5">
    <source>
        <dbReference type="ARBA" id="ARBA00022824"/>
    </source>
</evidence>
<dbReference type="GO" id="GO:0003924">
    <property type="term" value="F:GTPase activity"/>
    <property type="evidence" value="ECO:0007669"/>
    <property type="project" value="TreeGrafter"/>
</dbReference>
<keyword evidence="8" id="KW-0472">Membrane</keyword>
<accession>A0A4P9XQM7</accession>
<keyword evidence="12" id="KW-1185">Reference proteome</keyword>
<dbReference type="PANTHER" id="PTHR45923">
    <property type="entry name" value="PROTEIN SEY1"/>
    <property type="match status" value="1"/>
</dbReference>
<dbReference type="PANTHER" id="PTHR45923:SF2">
    <property type="entry name" value="PROTEIN SEY1"/>
    <property type="match status" value="1"/>
</dbReference>
<dbReference type="Pfam" id="PF05879">
    <property type="entry name" value="RHD3_GTPase"/>
    <property type="match status" value="1"/>
</dbReference>
<keyword evidence="2" id="KW-0812">Transmembrane</keyword>
<dbReference type="GO" id="GO:0005789">
    <property type="term" value="C:endoplasmic reticulum membrane"/>
    <property type="evidence" value="ECO:0007669"/>
    <property type="project" value="UniProtKB-SubCell"/>
</dbReference>
<sequence>MIETPAASLQLIDGDQQFANDLERYMRQEWNLWDCGYDYNVVAVLGSQSTGKSTLLNALFNTHFEMMDKMSRKQTTKGIWMSRSKGENLLVMDVEGTDGRERGEDQDFERKSALFSLVTSSVLIMNLWENMVGLYNGANMGLLRIVLEVNLKLFQTTKKDKTLLLFVIRDHTGDTPLENLSQTLKADLGKIWDGIPKPDNMKSKKITDFFDFAFTALPHKMLAKADFEEGVQKLRSWFYNKNDANYVFKVPYNKCVPAV</sequence>
<protein>
    <submittedName>
        <fullName evidence="11">RHD3/Sey1</fullName>
    </submittedName>
</protein>
<comment type="subcellular location">
    <subcellularLocation>
        <location evidence="1">Endoplasmic reticulum membrane</location>
        <topology evidence="1">Multi-pass membrane protein</topology>
    </subcellularLocation>
</comment>
<evidence type="ECO:0000256" key="1">
    <source>
        <dbReference type="ARBA" id="ARBA00004477"/>
    </source>
</evidence>
<evidence type="ECO:0000313" key="11">
    <source>
        <dbReference type="EMBL" id="RKP08345.1"/>
    </source>
</evidence>
<evidence type="ECO:0000256" key="7">
    <source>
        <dbReference type="ARBA" id="ARBA00023134"/>
    </source>
</evidence>
<keyword evidence="4" id="KW-0378">Hydrolase</keyword>
<reference evidence="12" key="1">
    <citation type="journal article" date="2018" name="Nat. Microbiol.">
        <title>Leveraging single-cell genomics to expand the fungal tree of life.</title>
        <authorList>
            <person name="Ahrendt S.R."/>
            <person name="Quandt C.A."/>
            <person name="Ciobanu D."/>
            <person name="Clum A."/>
            <person name="Salamov A."/>
            <person name="Andreopoulos B."/>
            <person name="Cheng J.F."/>
            <person name="Woyke T."/>
            <person name="Pelin A."/>
            <person name="Henrissat B."/>
            <person name="Reynolds N.K."/>
            <person name="Benny G.L."/>
            <person name="Smith M.E."/>
            <person name="James T.Y."/>
            <person name="Grigoriev I.V."/>
        </authorList>
    </citation>
    <scope>NUCLEOTIDE SEQUENCE [LARGE SCALE GENOMIC DNA]</scope>
    <source>
        <strain evidence="12">RSA 1356</strain>
    </source>
</reference>
<dbReference type="InterPro" id="IPR027417">
    <property type="entry name" value="P-loop_NTPase"/>
</dbReference>
<evidence type="ECO:0000256" key="8">
    <source>
        <dbReference type="ARBA" id="ARBA00023136"/>
    </source>
</evidence>
<dbReference type="InterPro" id="IPR030386">
    <property type="entry name" value="G_GB1_RHD3_dom"/>
</dbReference>
<dbReference type="Proteomes" id="UP000271241">
    <property type="component" value="Unassembled WGS sequence"/>
</dbReference>
<evidence type="ECO:0000256" key="9">
    <source>
        <dbReference type="PROSITE-ProRule" id="PRU01052"/>
    </source>
</evidence>
<dbReference type="SUPFAM" id="SSF52540">
    <property type="entry name" value="P-loop containing nucleoside triphosphate hydrolases"/>
    <property type="match status" value="1"/>
</dbReference>
<dbReference type="OrthoDB" id="1597724at2759"/>
<organism evidence="11 12">
    <name type="scientific">Thamnocephalis sphaerospora</name>
    <dbReference type="NCBI Taxonomy" id="78915"/>
    <lineage>
        <taxon>Eukaryota</taxon>
        <taxon>Fungi</taxon>
        <taxon>Fungi incertae sedis</taxon>
        <taxon>Zoopagomycota</taxon>
        <taxon>Zoopagomycotina</taxon>
        <taxon>Zoopagomycetes</taxon>
        <taxon>Zoopagales</taxon>
        <taxon>Sigmoideomycetaceae</taxon>
        <taxon>Thamnocephalis</taxon>
    </lineage>
</organism>
<evidence type="ECO:0000256" key="2">
    <source>
        <dbReference type="ARBA" id="ARBA00022692"/>
    </source>
</evidence>
<name>A0A4P9XQM7_9FUNG</name>
<comment type="similarity">
    <text evidence="9">Belongs to the TRAFAC class dynamin-like GTPase superfamily. GB1/RHD3 GTPase family.</text>
</comment>
<dbReference type="GO" id="GO:0005525">
    <property type="term" value="F:GTP binding"/>
    <property type="evidence" value="ECO:0007669"/>
    <property type="project" value="UniProtKB-KW"/>
</dbReference>
<evidence type="ECO:0000256" key="4">
    <source>
        <dbReference type="ARBA" id="ARBA00022801"/>
    </source>
</evidence>
<dbReference type="InterPro" id="IPR008803">
    <property type="entry name" value="RHD3/Sey1"/>
</dbReference>
<gene>
    <name evidence="11" type="ORF">THASP1DRAFT_29841</name>
</gene>
<feature type="domain" description="GB1/RHD3-type G" evidence="10">
    <location>
        <begin position="36"/>
        <end position="259"/>
    </location>
</feature>
<evidence type="ECO:0000256" key="6">
    <source>
        <dbReference type="ARBA" id="ARBA00022989"/>
    </source>
</evidence>
<keyword evidence="7" id="KW-0342">GTP-binding</keyword>
<dbReference type="EMBL" id="KZ992611">
    <property type="protein sequence ID" value="RKP08345.1"/>
    <property type="molecule type" value="Genomic_DNA"/>
</dbReference>
<dbReference type="AlphaFoldDB" id="A0A4P9XQM7"/>
<evidence type="ECO:0000313" key="12">
    <source>
        <dbReference type="Proteomes" id="UP000271241"/>
    </source>
</evidence>
<evidence type="ECO:0000259" key="10">
    <source>
        <dbReference type="PROSITE" id="PS51715"/>
    </source>
</evidence>
<dbReference type="GO" id="GO:0016320">
    <property type="term" value="P:endoplasmic reticulum membrane fusion"/>
    <property type="evidence" value="ECO:0007669"/>
    <property type="project" value="TreeGrafter"/>
</dbReference>
<dbReference type="FunFam" id="3.40.50.300:FF:000727">
    <property type="entry name" value="Protein SEY1 homolog"/>
    <property type="match status" value="1"/>
</dbReference>
<keyword evidence="5" id="KW-0256">Endoplasmic reticulum</keyword>
<evidence type="ECO:0000256" key="3">
    <source>
        <dbReference type="ARBA" id="ARBA00022741"/>
    </source>
</evidence>
<keyword evidence="3" id="KW-0547">Nucleotide-binding</keyword>
<dbReference type="PROSITE" id="PS51715">
    <property type="entry name" value="G_GB1_RHD3"/>
    <property type="match status" value="1"/>
</dbReference>
<keyword evidence="6" id="KW-1133">Transmembrane helix</keyword>
<dbReference type="Gene3D" id="3.40.50.300">
    <property type="entry name" value="P-loop containing nucleotide triphosphate hydrolases"/>
    <property type="match status" value="1"/>
</dbReference>